<geneLocation type="chloroplast" evidence="8"/>
<keyword evidence="4 6" id="KW-0687">Ribonucleoprotein</keyword>
<comment type="subunit">
    <text evidence="6">Part of the 50S ribosomal subunit.</text>
</comment>
<comment type="similarity">
    <text evidence="2 6">Belongs to the universal ribosomal protein uL24 family.</text>
</comment>
<sequence length="84" mass="9531">MRNTKNKIKIKKGNNVKVISGKFKGQTGEIKNIIRKTNSVVIEGINFKTKHIKPQQSEEKGEIKKIECPIHYSNIKVIKVTAKS</sequence>
<dbReference type="NCBIfam" id="TIGR01079">
    <property type="entry name" value="rplX_bact"/>
    <property type="match status" value="1"/>
</dbReference>
<reference evidence="8" key="1">
    <citation type="journal article" date="2017" name="J. Phycol.">
        <title>Analysis of chloroplast genomes and a supermatrix inform reclassification of the Rhodomelaceae (Rhodophyta).</title>
        <authorList>
            <person name="Diaz-Tapia P."/>
            <person name="Maggs C.A."/>
            <person name="West J.A."/>
            <person name="Verbruggen H."/>
        </authorList>
    </citation>
    <scope>NUCLEOTIDE SEQUENCE</scope>
    <source>
        <strain evidence="8">JW3079</strain>
    </source>
</reference>
<dbReference type="SMART" id="SM00739">
    <property type="entry name" value="KOW"/>
    <property type="match status" value="1"/>
</dbReference>
<organism evidence="8">
    <name type="scientific">Bostrychia tenella</name>
    <dbReference type="NCBI Taxonomy" id="324755"/>
    <lineage>
        <taxon>Eukaryota</taxon>
        <taxon>Rhodophyta</taxon>
        <taxon>Florideophyceae</taxon>
        <taxon>Rhodymeniophycidae</taxon>
        <taxon>Ceramiales</taxon>
        <taxon>Rhodomelaceae</taxon>
        <taxon>Bostrychia</taxon>
    </lineage>
</organism>
<dbReference type="GO" id="GO:1990904">
    <property type="term" value="C:ribonucleoprotein complex"/>
    <property type="evidence" value="ECO:0007669"/>
    <property type="project" value="UniProtKB-KW"/>
</dbReference>
<name>A0A1Z1M696_9FLOR</name>
<feature type="domain" description="KOW" evidence="7">
    <location>
        <begin position="9"/>
        <end position="36"/>
    </location>
</feature>
<evidence type="ECO:0000313" key="8">
    <source>
        <dbReference type="EMBL" id="ARW61295.1"/>
    </source>
</evidence>
<dbReference type="GO" id="GO:0019843">
    <property type="term" value="F:rRNA binding"/>
    <property type="evidence" value="ECO:0007669"/>
    <property type="project" value="UniProtKB-UniRule"/>
</dbReference>
<protein>
    <recommendedName>
        <fullName evidence="5 6">Large ribosomal subunit protein uL24c</fullName>
    </recommendedName>
</protein>
<evidence type="ECO:0000256" key="4">
    <source>
        <dbReference type="ARBA" id="ARBA00023274"/>
    </source>
</evidence>
<accession>A0A1Z1M696</accession>
<dbReference type="InterPro" id="IPR005824">
    <property type="entry name" value="KOW"/>
</dbReference>
<dbReference type="InterPro" id="IPR014722">
    <property type="entry name" value="Rib_uL2_dom2"/>
</dbReference>
<dbReference type="GO" id="GO:0003735">
    <property type="term" value="F:structural constituent of ribosome"/>
    <property type="evidence" value="ECO:0007669"/>
    <property type="project" value="InterPro"/>
</dbReference>
<dbReference type="GO" id="GO:0006412">
    <property type="term" value="P:translation"/>
    <property type="evidence" value="ECO:0007669"/>
    <property type="project" value="UniProtKB-UniRule"/>
</dbReference>
<dbReference type="InterPro" id="IPR008991">
    <property type="entry name" value="Translation_prot_SH3-like_sf"/>
</dbReference>
<dbReference type="Gene3D" id="2.30.30.30">
    <property type="match status" value="1"/>
</dbReference>
<dbReference type="PANTHER" id="PTHR12903">
    <property type="entry name" value="MITOCHONDRIAL RIBOSOMAL PROTEIN L24"/>
    <property type="match status" value="1"/>
</dbReference>
<evidence type="ECO:0000256" key="3">
    <source>
        <dbReference type="ARBA" id="ARBA00022980"/>
    </source>
</evidence>
<dbReference type="InterPro" id="IPR041988">
    <property type="entry name" value="Ribosomal_uL24_KOW"/>
</dbReference>
<dbReference type="HAMAP" id="MF_01326_B">
    <property type="entry name" value="Ribosomal_uL24_B"/>
    <property type="match status" value="1"/>
</dbReference>
<comment type="function">
    <text evidence="1 6">One of two assembly initiator proteins, it binds directly to the 5'-end of the 23S rRNA, where it nucleates assembly of the 50S subunit.</text>
</comment>
<dbReference type="RefSeq" id="YP_009392733.1">
    <property type="nucleotide sequence ID" value="NC_035264.1"/>
</dbReference>
<dbReference type="InterPro" id="IPR057264">
    <property type="entry name" value="Ribosomal_uL24_C"/>
</dbReference>
<keyword evidence="8" id="KW-0934">Plastid</keyword>
<dbReference type="InterPro" id="IPR003256">
    <property type="entry name" value="Ribosomal_uL24"/>
</dbReference>
<dbReference type="GO" id="GO:0009507">
    <property type="term" value="C:chloroplast"/>
    <property type="evidence" value="ECO:0007669"/>
    <property type="project" value="UniProtKB-SubCell"/>
</dbReference>
<dbReference type="AlphaFoldDB" id="A0A1Z1M696"/>
<keyword evidence="6" id="KW-0694">RNA-binding</keyword>
<evidence type="ECO:0000256" key="6">
    <source>
        <dbReference type="HAMAP-Rule" id="MF_01326"/>
    </source>
</evidence>
<dbReference type="Pfam" id="PF17136">
    <property type="entry name" value="ribosomal_L24"/>
    <property type="match status" value="1"/>
</dbReference>
<gene>
    <name evidence="6 8" type="primary">rpl24</name>
</gene>
<dbReference type="GO" id="GO:0005840">
    <property type="term" value="C:ribosome"/>
    <property type="evidence" value="ECO:0007669"/>
    <property type="project" value="UniProtKB-KW"/>
</dbReference>
<dbReference type="EMBL" id="MF101417">
    <property type="protein sequence ID" value="ARW61295.1"/>
    <property type="molecule type" value="Genomic_DNA"/>
</dbReference>
<keyword evidence="3 6" id="KW-0689">Ribosomal protein</keyword>
<evidence type="ECO:0000256" key="1">
    <source>
        <dbReference type="ARBA" id="ARBA00004072"/>
    </source>
</evidence>
<evidence type="ECO:0000259" key="7">
    <source>
        <dbReference type="SMART" id="SM00739"/>
    </source>
</evidence>
<dbReference type="Pfam" id="PF00467">
    <property type="entry name" value="KOW"/>
    <property type="match status" value="1"/>
</dbReference>
<evidence type="ECO:0000256" key="2">
    <source>
        <dbReference type="ARBA" id="ARBA00010618"/>
    </source>
</evidence>
<comment type="subcellular location">
    <subcellularLocation>
        <location evidence="6">Plastid</location>
        <location evidence="6">Chloroplast</location>
    </subcellularLocation>
</comment>
<evidence type="ECO:0000256" key="5">
    <source>
        <dbReference type="ARBA" id="ARBA00035282"/>
    </source>
</evidence>
<proteinExistence type="inferred from homology"/>
<keyword evidence="6" id="KW-0699">rRNA-binding</keyword>
<dbReference type="GeneID" id="33354311"/>
<dbReference type="CDD" id="cd06089">
    <property type="entry name" value="KOW_RPL26"/>
    <property type="match status" value="1"/>
</dbReference>
<keyword evidence="8" id="KW-0150">Chloroplast</keyword>
<dbReference type="SUPFAM" id="SSF50104">
    <property type="entry name" value="Translation proteins SH3-like domain"/>
    <property type="match status" value="1"/>
</dbReference>